<name>A0AAV2IDP5_LYMST</name>
<protein>
    <submittedName>
        <fullName evidence="2">Uncharacterized protein</fullName>
    </submittedName>
</protein>
<comment type="caution">
    <text evidence="2">The sequence shown here is derived from an EMBL/GenBank/DDBJ whole genome shotgun (WGS) entry which is preliminary data.</text>
</comment>
<proteinExistence type="predicted"/>
<dbReference type="EMBL" id="CAXITT010000669">
    <property type="protein sequence ID" value="CAL1545041.1"/>
    <property type="molecule type" value="Genomic_DNA"/>
</dbReference>
<evidence type="ECO:0000313" key="3">
    <source>
        <dbReference type="Proteomes" id="UP001497497"/>
    </source>
</evidence>
<dbReference type="Proteomes" id="UP001497497">
    <property type="component" value="Unassembled WGS sequence"/>
</dbReference>
<accession>A0AAV2IDP5</accession>
<keyword evidence="3" id="KW-1185">Reference proteome</keyword>
<feature type="non-terminal residue" evidence="2">
    <location>
        <position position="564"/>
    </location>
</feature>
<organism evidence="2 3">
    <name type="scientific">Lymnaea stagnalis</name>
    <name type="common">Great pond snail</name>
    <name type="synonym">Helix stagnalis</name>
    <dbReference type="NCBI Taxonomy" id="6523"/>
    <lineage>
        <taxon>Eukaryota</taxon>
        <taxon>Metazoa</taxon>
        <taxon>Spiralia</taxon>
        <taxon>Lophotrochozoa</taxon>
        <taxon>Mollusca</taxon>
        <taxon>Gastropoda</taxon>
        <taxon>Heterobranchia</taxon>
        <taxon>Euthyneura</taxon>
        <taxon>Panpulmonata</taxon>
        <taxon>Hygrophila</taxon>
        <taxon>Lymnaeoidea</taxon>
        <taxon>Lymnaeidae</taxon>
        <taxon>Lymnaea</taxon>
    </lineage>
</organism>
<feature type="compositionally biased region" description="Basic and acidic residues" evidence="1">
    <location>
        <begin position="414"/>
        <end position="425"/>
    </location>
</feature>
<evidence type="ECO:0000313" key="2">
    <source>
        <dbReference type="EMBL" id="CAL1545041.1"/>
    </source>
</evidence>
<gene>
    <name evidence="2" type="ORF">GSLYS_00018524001</name>
</gene>
<sequence>RQIALLETSPRHSGDFVQQGDFHFRCPVFNDRNKVEVLNVQENDLVAPPETGYQSINKTNLVKPIGYGDPHNDVVFNQVNYPSPLYQTSPPNMSSFLNQKYPHGYYQPQRQANFVNQAFPMRQPQPQAQSNFVSQANLNYLQPQNQSTPVNQLHRQADANFINQGNLLNNQQPRNQTPFLNQVPPVNHPPGLPNFVPPCSTSKHSQPPSSTYLLGKNRPVCQPNDPNQSGLYSNPTLHTQLLQQASLGNQVQAIGQSSPVFNTPSNPHSAVSSSQSLKYPQNSANNASQLVDIQPIIVKKDNTKSNTELNACTTPPEYHATTKLKCQSAPSHFTECTSPNNTLSESCVVNQDIHVDKTNSLNQISALQLSNQTAVPFTSSSVGYEACSKPNSVKFSDPLISYASHAPTSINADSKNERCNERELSKTSVASHHLRDQSSANSQQHRMFDSEYTCEAWRAADTFSYTQETLSYDNEYLLSDLSRYENSEFSKVADMTTQVSRSHLYVATQMSSTDTIHSLPMAYNPEEVGTGRDRAWQSFDTVDAPDPTQLASSSSALFNHQVSY</sequence>
<reference evidence="2 3" key="1">
    <citation type="submission" date="2024-04" db="EMBL/GenBank/DDBJ databases">
        <authorList>
            <consortium name="Genoscope - CEA"/>
            <person name="William W."/>
        </authorList>
    </citation>
    <scope>NUCLEOTIDE SEQUENCE [LARGE SCALE GENOMIC DNA]</scope>
</reference>
<feature type="region of interest" description="Disordered" evidence="1">
    <location>
        <begin position="410"/>
        <end position="445"/>
    </location>
</feature>
<feature type="non-terminal residue" evidence="2">
    <location>
        <position position="1"/>
    </location>
</feature>
<dbReference type="AlphaFoldDB" id="A0AAV2IDP5"/>
<evidence type="ECO:0000256" key="1">
    <source>
        <dbReference type="SAM" id="MobiDB-lite"/>
    </source>
</evidence>